<gene>
    <name evidence="1" type="ORF">AEK19_MT0828</name>
    <name evidence="2" type="ORF">AEK19_MT1882</name>
</gene>
<keyword evidence="1" id="KW-0496">Mitochondrion</keyword>
<protein>
    <submittedName>
        <fullName evidence="1">Uncharacterized protein</fullName>
    </submittedName>
</protein>
<evidence type="ECO:0000313" key="1">
    <source>
        <dbReference type="EMBL" id="ART31061.1"/>
    </source>
</evidence>
<geneLocation type="mitochondrion" evidence="1"/>
<organism evidence="1">
    <name type="scientific">Utricularia reniformis</name>
    <dbReference type="NCBI Taxonomy" id="192314"/>
    <lineage>
        <taxon>Eukaryota</taxon>
        <taxon>Viridiplantae</taxon>
        <taxon>Streptophyta</taxon>
        <taxon>Embryophyta</taxon>
        <taxon>Tracheophyta</taxon>
        <taxon>Spermatophyta</taxon>
        <taxon>Magnoliopsida</taxon>
        <taxon>eudicotyledons</taxon>
        <taxon>Gunneridae</taxon>
        <taxon>Pentapetalae</taxon>
        <taxon>asterids</taxon>
        <taxon>lamiids</taxon>
        <taxon>Lamiales</taxon>
        <taxon>Lentibulariaceae</taxon>
        <taxon>Utricularia</taxon>
    </lineage>
</organism>
<evidence type="ECO:0000313" key="2">
    <source>
        <dbReference type="EMBL" id="ART32051.1"/>
    </source>
</evidence>
<proteinExistence type="predicted"/>
<dbReference type="EMBL" id="KY774314">
    <property type="protein sequence ID" value="ART32051.1"/>
    <property type="molecule type" value="Genomic_DNA"/>
</dbReference>
<name>A0A1Y0B111_9LAMI</name>
<sequence>MAAILLSGWAWGLARQQELRMELRMLFPRP</sequence>
<accession>A0A1Y0B111</accession>
<dbReference type="AlphaFoldDB" id="A0A1Y0B111"/>
<reference evidence="1" key="1">
    <citation type="submission" date="2017-03" db="EMBL/GenBank/DDBJ databases">
        <title>The mitochondrial genome of the carnivorous plant Utricularia reniformis (Lentibulariaceae): structure, comparative analysis and evolutionary landmarks.</title>
        <authorList>
            <person name="Silva S.R."/>
            <person name="Alvarenga D.O."/>
            <person name="Michael T.P."/>
            <person name="Miranda V.F.O."/>
            <person name="Varani A.M."/>
        </authorList>
    </citation>
    <scope>NUCLEOTIDE SEQUENCE</scope>
</reference>
<dbReference type="EMBL" id="KY774314">
    <property type="protein sequence ID" value="ART31061.1"/>
    <property type="molecule type" value="Genomic_DNA"/>
</dbReference>